<evidence type="ECO:0000256" key="1">
    <source>
        <dbReference type="SAM" id="MobiDB-lite"/>
    </source>
</evidence>
<reference evidence="4" key="1">
    <citation type="journal article" date="2015" name="MBio">
        <title>Genome-Resolved Metagenomic Analysis Reveals Roles for Candidate Phyla and Other Microbial Community Members in Biogeochemical Transformations in Oil Reservoirs.</title>
        <authorList>
            <person name="Hu P."/>
            <person name="Tom L."/>
            <person name="Singh A."/>
            <person name="Thomas B.C."/>
            <person name="Baker B.J."/>
            <person name="Piceno Y.M."/>
            <person name="Andersen G.L."/>
            <person name="Banfield J.F."/>
        </authorList>
    </citation>
    <scope>NUCLEOTIDE SEQUENCE [LARGE SCALE GENOMIC DNA]</scope>
</reference>
<accession>A0A101HFR6</accession>
<keyword evidence="2" id="KW-0472">Membrane</keyword>
<name>A0A101HFR6_9BACT</name>
<feature type="compositionally biased region" description="Acidic residues" evidence="1">
    <location>
        <begin position="31"/>
        <end position="71"/>
    </location>
</feature>
<dbReference type="Proteomes" id="UP000053904">
    <property type="component" value="Unassembled WGS sequence"/>
</dbReference>
<evidence type="ECO:0000256" key="2">
    <source>
        <dbReference type="SAM" id="Phobius"/>
    </source>
</evidence>
<evidence type="ECO:0000313" key="4">
    <source>
        <dbReference type="Proteomes" id="UP000053904"/>
    </source>
</evidence>
<organism evidence="3 4">
    <name type="scientific">candidate division WS6 bacterium 34_10</name>
    <dbReference type="NCBI Taxonomy" id="1641389"/>
    <lineage>
        <taxon>Bacteria</taxon>
        <taxon>Candidatus Dojkabacteria</taxon>
    </lineage>
</organism>
<comment type="caution">
    <text evidence="3">The sequence shown here is derived from an EMBL/GenBank/DDBJ whole genome shotgun (WGS) entry which is preliminary data.</text>
</comment>
<proteinExistence type="predicted"/>
<feature type="transmembrane region" description="Helical" evidence="2">
    <location>
        <begin position="6"/>
        <end position="23"/>
    </location>
</feature>
<evidence type="ECO:0000313" key="3">
    <source>
        <dbReference type="EMBL" id="KUK76023.1"/>
    </source>
</evidence>
<keyword evidence="2" id="KW-1133">Transmembrane helix</keyword>
<keyword evidence="2" id="KW-0812">Transmembrane</keyword>
<dbReference type="AlphaFoldDB" id="A0A101HFR6"/>
<dbReference type="EMBL" id="LGGO01000221">
    <property type="protein sequence ID" value="KUK76023.1"/>
    <property type="molecule type" value="Genomic_DNA"/>
</dbReference>
<sequence length="339" mass="37665">MKKKGVITILLLLAIGGLIFFLIRRPKEDVEVDENEDTQVEEVEEGEEIVEEEEAEEEEEEEYEYSGDTDFTEFSSDTQVLGEESEAEFAIEELEDVSRDGFHQFTFTLTTESEEEPFVTASYSSNTGVVRVDFQGISGDSTGIGYQQERRVDQEGVLRIYHNISADADQELYDIGVSKSTIFYLTSEQIEEGKWFVILQVKYPGAADVDVDLGSEDFSEDDQSIVGVTAEDGATISAYSYSGTGLLKLVWTVTSQVDNPIPSVSATYNEDDELVVTFDSLTTDRVAAFGDTLTLPSSIIAEVERVGDSSVYTFTGLEEVREYKLSASLSPNQVILEIR</sequence>
<feature type="region of interest" description="Disordered" evidence="1">
    <location>
        <begin position="31"/>
        <end position="73"/>
    </location>
</feature>
<gene>
    <name evidence="3" type="ORF">XD93_1142</name>
</gene>
<protein>
    <submittedName>
        <fullName evidence="3">Uncharacterized protein</fullName>
    </submittedName>
</protein>